<dbReference type="AlphaFoldDB" id="A0A1I8EV08"/>
<name>A0A1I8EV08_WUCBA</name>
<dbReference type="WBParaSite" id="maker-PairedContig_53-snap-gene-3.19-mRNA-1">
    <property type="protein sequence ID" value="maker-PairedContig_53-snap-gene-3.19-mRNA-1"/>
    <property type="gene ID" value="maker-PairedContig_53-snap-gene-3.19"/>
</dbReference>
<evidence type="ECO:0000313" key="1">
    <source>
        <dbReference type="WBParaSite" id="maker-PairedContig_53-snap-gene-3.19-mRNA-1"/>
    </source>
</evidence>
<proteinExistence type="predicted"/>
<protein>
    <submittedName>
        <fullName evidence="1">Uncharacterized protein</fullName>
    </submittedName>
</protein>
<accession>A0A1I8EV08</accession>
<reference evidence="1" key="1">
    <citation type="submission" date="2016-11" db="UniProtKB">
        <authorList>
            <consortium name="WormBaseParasite"/>
        </authorList>
    </citation>
    <scope>IDENTIFICATION</scope>
    <source>
        <strain evidence="1">pt0022</strain>
    </source>
</reference>
<sequence length="82" mass="9409">MPSRVEKRIKHRMGNTRQTPHFADTLHELHWLQIVFSRELSQCECLCTSSIIDFKTGSLHLEWSSKSATSEAENILAPCILI</sequence>
<organism evidence="1">
    <name type="scientific">Wuchereria bancrofti</name>
    <dbReference type="NCBI Taxonomy" id="6293"/>
    <lineage>
        <taxon>Eukaryota</taxon>
        <taxon>Metazoa</taxon>
        <taxon>Ecdysozoa</taxon>
        <taxon>Nematoda</taxon>
        <taxon>Chromadorea</taxon>
        <taxon>Rhabditida</taxon>
        <taxon>Spirurina</taxon>
        <taxon>Spiruromorpha</taxon>
        <taxon>Filarioidea</taxon>
        <taxon>Onchocercidae</taxon>
        <taxon>Wuchereria</taxon>
    </lineage>
</organism>